<proteinExistence type="inferred from homology"/>
<dbReference type="Proteomes" id="UP000695022">
    <property type="component" value="Unplaced"/>
</dbReference>
<keyword evidence="3" id="KW-0964">Secreted</keyword>
<keyword evidence="5" id="KW-0325">Glycoprotein</keyword>
<gene>
    <name evidence="8" type="primary">LOC106805993</name>
</gene>
<evidence type="ECO:0000313" key="7">
    <source>
        <dbReference type="Proteomes" id="UP000695022"/>
    </source>
</evidence>
<dbReference type="GeneID" id="106805993"/>
<dbReference type="Pfam" id="PF17065">
    <property type="entry name" value="UPF0669"/>
    <property type="match status" value="1"/>
</dbReference>
<accession>A0ABM1DTL9</accession>
<feature type="signal peptide" evidence="6">
    <location>
        <begin position="1"/>
        <end position="23"/>
    </location>
</feature>
<keyword evidence="4 6" id="KW-0732">Signal</keyword>
<evidence type="ECO:0000256" key="4">
    <source>
        <dbReference type="ARBA" id="ARBA00022729"/>
    </source>
</evidence>
<name>A0ABM1DTL9_PRICU</name>
<evidence type="ECO:0000313" key="8">
    <source>
        <dbReference type="RefSeq" id="XP_014663290.1"/>
    </source>
</evidence>
<evidence type="ECO:0000256" key="3">
    <source>
        <dbReference type="ARBA" id="ARBA00022525"/>
    </source>
</evidence>
<comment type="subcellular location">
    <subcellularLocation>
        <location evidence="1">Secreted</location>
    </subcellularLocation>
</comment>
<keyword evidence="7" id="KW-1185">Reference proteome</keyword>
<dbReference type="InterPro" id="IPR031420">
    <property type="entry name" value="UPF0669"/>
</dbReference>
<organism evidence="7 8">
    <name type="scientific">Priapulus caudatus</name>
    <name type="common">Priapulid worm</name>
    <dbReference type="NCBI Taxonomy" id="37621"/>
    <lineage>
        <taxon>Eukaryota</taxon>
        <taxon>Metazoa</taxon>
        <taxon>Ecdysozoa</taxon>
        <taxon>Scalidophora</taxon>
        <taxon>Priapulida</taxon>
        <taxon>Priapulimorpha</taxon>
        <taxon>Priapulimorphida</taxon>
        <taxon>Priapulidae</taxon>
        <taxon>Priapulus</taxon>
    </lineage>
</organism>
<evidence type="ECO:0000256" key="5">
    <source>
        <dbReference type="ARBA" id="ARBA00023180"/>
    </source>
</evidence>
<sequence length="184" mass="20344">MRVHAIIAALLACLATCVRLSVATGDLVQRLQDVVAAGNYTYFRLNRAGSVTMVLRSMRGDADLYVSESTLRPDFAFENHDLQSVTCGLDSVTIPAAFRRPVGVGVYGHPHHMESEYSLEIYLSDDRSEPEYERAERDNEAGFAAATPKLPLPDMPAYGESHEEESLLWTIIVGVLKVLFDVLL</sequence>
<protein>
    <submittedName>
        <fullName evidence="8">UPF0669 protein C6orf120 homolog</fullName>
    </submittedName>
</protein>
<feature type="chain" id="PRO_5046771624" evidence="6">
    <location>
        <begin position="24"/>
        <end position="184"/>
    </location>
</feature>
<reference evidence="8" key="1">
    <citation type="submission" date="2025-08" db="UniProtKB">
        <authorList>
            <consortium name="RefSeq"/>
        </authorList>
    </citation>
    <scope>IDENTIFICATION</scope>
</reference>
<dbReference type="PANTHER" id="PTHR31703">
    <property type="entry name" value="UPF0669 PROTEIN C6ORF120"/>
    <property type="match status" value="1"/>
</dbReference>
<evidence type="ECO:0000256" key="2">
    <source>
        <dbReference type="ARBA" id="ARBA00008960"/>
    </source>
</evidence>
<dbReference type="PANTHER" id="PTHR31703:SF2">
    <property type="entry name" value="UPF0669 PROTEIN C6ORF120"/>
    <property type="match status" value="1"/>
</dbReference>
<dbReference type="RefSeq" id="XP_014663290.1">
    <property type="nucleotide sequence ID" value="XM_014807804.1"/>
</dbReference>
<evidence type="ECO:0000256" key="6">
    <source>
        <dbReference type="SAM" id="SignalP"/>
    </source>
</evidence>
<evidence type="ECO:0000256" key="1">
    <source>
        <dbReference type="ARBA" id="ARBA00004613"/>
    </source>
</evidence>
<comment type="similarity">
    <text evidence="2">Belongs to the UPF0669 family.</text>
</comment>